<dbReference type="Proteomes" id="UP000055024">
    <property type="component" value="Unassembled WGS sequence"/>
</dbReference>
<gene>
    <name evidence="2" type="ORF">T11_14651</name>
</gene>
<dbReference type="InterPro" id="IPR029526">
    <property type="entry name" value="PGBD"/>
</dbReference>
<dbReference type="Pfam" id="PF13843">
    <property type="entry name" value="DDE_Tnp_1_7"/>
    <property type="match status" value="1"/>
</dbReference>
<evidence type="ECO:0000259" key="1">
    <source>
        <dbReference type="Pfam" id="PF13843"/>
    </source>
</evidence>
<sequence length="84" mass="9750">MSGLLYDFVIHVMKNVIVQELLSFQPGNYVMKLCETSPKNRRYKLFCENYFIFLDLQLQLKTMGILSCGMIRANTRHGCPLLSD</sequence>
<comment type="caution">
    <text evidence="2">The sequence shown here is derived from an EMBL/GenBank/DDBJ whole genome shotgun (WGS) entry which is preliminary data.</text>
</comment>
<name>A0A0V1HCM2_9BILA</name>
<evidence type="ECO:0000313" key="3">
    <source>
        <dbReference type="Proteomes" id="UP000055024"/>
    </source>
</evidence>
<reference evidence="2 3" key="1">
    <citation type="submission" date="2015-01" db="EMBL/GenBank/DDBJ databases">
        <title>Evolution of Trichinella species and genotypes.</title>
        <authorList>
            <person name="Korhonen P.K."/>
            <person name="Edoardo P."/>
            <person name="Giuseppe L.R."/>
            <person name="Gasser R.B."/>
        </authorList>
    </citation>
    <scope>NUCLEOTIDE SEQUENCE [LARGE SCALE GENOMIC DNA]</scope>
    <source>
        <strain evidence="2">ISS1029</strain>
    </source>
</reference>
<accession>A0A0V1HCM2</accession>
<dbReference type="AlphaFoldDB" id="A0A0V1HCM2"/>
<organism evidence="2 3">
    <name type="scientific">Trichinella zimbabwensis</name>
    <dbReference type="NCBI Taxonomy" id="268475"/>
    <lineage>
        <taxon>Eukaryota</taxon>
        <taxon>Metazoa</taxon>
        <taxon>Ecdysozoa</taxon>
        <taxon>Nematoda</taxon>
        <taxon>Enoplea</taxon>
        <taxon>Dorylaimia</taxon>
        <taxon>Trichinellida</taxon>
        <taxon>Trichinellidae</taxon>
        <taxon>Trichinella</taxon>
    </lineage>
</organism>
<feature type="domain" description="PiggyBac transposable element-derived protein" evidence="1">
    <location>
        <begin position="2"/>
        <end position="80"/>
    </location>
</feature>
<feature type="non-terminal residue" evidence="2">
    <location>
        <position position="84"/>
    </location>
</feature>
<dbReference type="EMBL" id="JYDP01000090">
    <property type="protein sequence ID" value="KRZ08231.1"/>
    <property type="molecule type" value="Genomic_DNA"/>
</dbReference>
<protein>
    <recommendedName>
        <fullName evidence="1">PiggyBac transposable element-derived protein domain-containing protein</fullName>
    </recommendedName>
</protein>
<dbReference type="OrthoDB" id="6778867at2759"/>
<proteinExistence type="predicted"/>
<evidence type="ECO:0000313" key="2">
    <source>
        <dbReference type="EMBL" id="KRZ08231.1"/>
    </source>
</evidence>
<keyword evidence="3" id="KW-1185">Reference proteome</keyword>